<organism evidence="2 3">
    <name type="scientific">candidate division MSBL1 archaeon SCGC-AAA261G05</name>
    <dbReference type="NCBI Taxonomy" id="1698276"/>
    <lineage>
        <taxon>Archaea</taxon>
        <taxon>Methanobacteriati</taxon>
        <taxon>Methanobacteriota</taxon>
        <taxon>candidate division MSBL1</taxon>
    </lineage>
</organism>
<evidence type="ECO:0000313" key="3">
    <source>
        <dbReference type="Proteomes" id="UP000070405"/>
    </source>
</evidence>
<feature type="compositionally biased region" description="Basic and acidic residues" evidence="1">
    <location>
        <begin position="314"/>
        <end position="350"/>
    </location>
</feature>
<name>A0A133VBB7_9EURY</name>
<keyword evidence="3" id="KW-1185">Reference proteome</keyword>
<comment type="caution">
    <text evidence="2">The sequence shown here is derived from an EMBL/GenBank/DDBJ whole genome shotgun (WGS) entry which is preliminary data.</text>
</comment>
<evidence type="ECO:0000256" key="1">
    <source>
        <dbReference type="SAM" id="MobiDB-lite"/>
    </source>
</evidence>
<gene>
    <name evidence="2" type="ORF">AKJ47_01740</name>
</gene>
<accession>A0A133VBB7</accession>
<protein>
    <submittedName>
        <fullName evidence="2">Uncharacterized protein</fullName>
    </submittedName>
</protein>
<dbReference type="Proteomes" id="UP000070405">
    <property type="component" value="Unassembled WGS sequence"/>
</dbReference>
<reference evidence="2 3" key="1">
    <citation type="journal article" date="2016" name="Sci. Rep.">
        <title>Metabolic traits of an uncultured archaeal lineage -MSBL1- from brine pools of the Red Sea.</title>
        <authorList>
            <person name="Mwirichia R."/>
            <person name="Alam I."/>
            <person name="Rashid M."/>
            <person name="Vinu M."/>
            <person name="Ba-Alawi W."/>
            <person name="Anthony Kamau A."/>
            <person name="Kamanda Ngugi D."/>
            <person name="Goker M."/>
            <person name="Klenk H.P."/>
            <person name="Bajic V."/>
            <person name="Stingl U."/>
        </authorList>
    </citation>
    <scope>NUCLEOTIDE SEQUENCE [LARGE SCALE GENOMIC DNA]</scope>
    <source>
        <strain evidence="2">SCGC-AAA261G05</strain>
    </source>
</reference>
<dbReference type="AlphaFoldDB" id="A0A133VBB7"/>
<dbReference type="EMBL" id="LHYA01000016">
    <property type="protein sequence ID" value="KXB03720.1"/>
    <property type="molecule type" value="Genomic_DNA"/>
</dbReference>
<sequence length="579" mass="66414">MSEAETPSPRWEGAFEYYLGDDPDRVPLTSYGLRYGEGCKMRDRRALESVSRATPQTMEIWSEDEGTYFTFWAESETPIRFLSKAYEGVEYIEAGKKKAIPPFMSEFENFVGFDAELNHALPYTYWQEDYGILDRLVAAVSGPAWIQLCFADYDWSHYAERAGQGLLTFHKMAQKSSVGSTIGQHGGKIGSQFTEKAHNPAKFLHVRGMLPAKNEVGEERYSRDIDATLSDLSVNFDNVITIGYGGEQLEGVYKWMVSRNLPDPTKFLEMNAEILENLPESGMPRWGNGRELIPGFPLTSTELSFFLSLPASGTDHEQRGERKRREEKRKKEVEKKKKSDQEQKRRIVEGMMSDARDFEKDYRKEISEKVRDLIDSLKSLAEKMEWWAGTVYPQTNPSDKDFALLKTGVSHVLSVLSVQMFYGRKTAIRKTEQMFKLDASALGKVPNRPIPHESREAMEEESRELLIDQARETGREGAVASTSRFYRQILNFAHEFKDLQKELFQLQPHSKKILEAEYDLREMSDDEWNRFAEIVDYRTDLAADVMSYILLSSPIPSTETRKDILKSLEKGLPQGKQSE</sequence>
<evidence type="ECO:0000313" key="2">
    <source>
        <dbReference type="EMBL" id="KXB03720.1"/>
    </source>
</evidence>
<feature type="region of interest" description="Disordered" evidence="1">
    <location>
        <begin position="309"/>
        <end position="350"/>
    </location>
</feature>
<proteinExistence type="predicted"/>